<reference evidence="3" key="2">
    <citation type="submission" date="2015-01" db="EMBL/GenBank/DDBJ databases">
        <title>Evolutionary Origins and Diversification of the Mycorrhizal Mutualists.</title>
        <authorList>
            <consortium name="DOE Joint Genome Institute"/>
            <consortium name="Mycorrhizal Genomics Consortium"/>
            <person name="Kohler A."/>
            <person name="Kuo A."/>
            <person name="Nagy L.G."/>
            <person name="Floudas D."/>
            <person name="Copeland A."/>
            <person name="Barry K.W."/>
            <person name="Cichocki N."/>
            <person name="Veneault-Fourrey C."/>
            <person name="LaButti K."/>
            <person name="Lindquist E.A."/>
            <person name="Lipzen A."/>
            <person name="Lundell T."/>
            <person name="Morin E."/>
            <person name="Murat C."/>
            <person name="Riley R."/>
            <person name="Ohm R."/>
            <person name="Sun H."/>
            <person name="Tunlid A."/>
            <person name="Henrissat B."/>
            <person name="Grigoriev I.V."/>
            <person name="Hibbett D.S."/>
            <person name="Martin F."/>
        </authorList>
    </citation>
    <scope>NUCLEOTIDE SEQUENCE [LARGE SCALE GENOMIC DNA]</scope>
    <source>
        <strain evidence="3">MUT 4182</strain>
    </source>
</reference>
<reference evidence="2 3" key="1">
    <citation type="submission" date="2014-04" db="EMBL/GenBank/DDBJ databases">
        <authorList>
            <consortium name="DOE Joint Genome Institute"/>
            <person name="Kuo A."/>
            <person name="Girlanda M."/>
            <person name="Perotto S."/>
            <person name="Kohler A."/>
            <person name="Nagy L.G."/>
            <person name="Floudas D."/>
            <person name="Copeland A."/>
            <person name="Barry K.W."/>
            <person name="Cichocki N."/>
            <person name="Veneault-Fourrey C."/>
            <person name="LaButti K."/>
            <person name="Lindquist E.A."/>
            <person name="Lipzen A."/>
            <person name="Lundell T."/>
            <person name="Morin E."/>
            <person name="Murat C."/>
            <person name="Sun H."/>
            <person name="Tunlid A."/>
            <person name="Henrissat B."/>
            <person name="Grigoriev I.V."/>
            <person name="Hibbett D.S."/>
            <person name="Martin F."/>
            <person name="Nordberg H.P."/>
            <person name="Cantor M.N."/>
            <person name="Hua S.X."/>
        </authorList>
    </citation>
    <scope>NUCLEOTIDE SEQUENCE [LARGE SCALE GENOMIC DNA]</scope>
    <source>
        <strain evidence="2 3">MUT 4182</strain>
    </source>
</reference>
<proteinExistence type="predicted"/>
<keyword evidence="3" id="KW-1185">Reference proteome</keyword>
<gene>
    <name evidence="2" type="ORF">M407DRAFT_28278</name>
</gene>
<feature type="region of interest" description="Disordered" evidence="1">
    <location>
        <begin position="1"/>
        <end position="82"/>
    </location>
</feature>
<organism evidence="2 3">
    <name type="scientific">Tulasnella calospora MUT 4182</name>
    <dbReference type="NCBI Taxonomy" id="1051891"/>
    <lineage>
        <taxon>Eukaryota</taxon>
        <taxon>Fungi</taxon>
        <taxon>Dikarya</taxon>
        <taxon>Basidiomycota</taxon>
        <taxon>Agaricomycotina</taxon>
        <taxon>Agaricomycetes</taxon>
        <taxon>Cantharellales</taxon>
        <taxon>Tulasnellaceae</taxon>
        <taxon>Tulasnella</taxon>
    </lineage>
</organism>
<dbReference type="EMBL" id="KN823116">
    <property type="protein sequence ID" value="KIO22191.1"/>
    <property type="molecule type" value="Genomic_DNA"/>
</dbReference>
<dbReference type="AlphaFoldDB" id="A0A0C3QB12"/>
<dbReference type="HOGENOM" id="CLU_2559966_0_0_1"/>
<evidence type="ECO:0000313" key="3">
    <source>
        <dbReference type="Proteomes" id="UP000054248"/>
    </source>
</evidence>
<protein>
    <submittedName>
        <fullName evidence="2">Uncharacterized protein</fullName>
    </submittedName>
</protein>
<dbReference type="Proteomes" id="UP000054248">
    <property type="component" value="Unassembled WGS sequence"/>
</dbReference>
<feature type="compositionally biased region" description="Polar residues" evidence="1">
    <location>
        <begin position="53"/>
        <end position="74"/>
    </location>
</feature>
<feature type="compositionally biased region" description="Polar residues" evidence="1">
    <location>
        <begin position="33"/>
        <end position="46"/>
    </location>
</feature>
<accession>A0A0C3QB12</accession>
<evidence type="ECO:0000256" key="1">
    <source>
        <dbReference type="SAM" id="MobiDB-lite"/>
    </source>
</evidence>
<evidence type="ECO:0000313" key="2">
    <source>
        <dbReference type="EMBL" id="KIO22191.1"/>
    </source>
</evidence>
<name>A0A0C3QB12_9AGAM</name>
<sequence>MAHHRRTLQSQKSNIGPPFKQPAHDASEEIDDSNTLASAPMSNGLNDSDVDIQKSSSLPPLIPTTRSTTWTNESAMPLVFPS</sequence>